<organism evidence="3 4">
    <name type="scientific">Trametes cubensis</name>
    <dbReference type="NCBI Taxonomy" id="1111947"/>
    <lineage>
        <taxon>Eukaryota</taxon>
        <taxon>Fungi</taxon>
        <taxon>Dikarya</taxon>
        <taxon>Basidiomycota</taxon>
        <taxon>Agaricomycotina</taxon>
        <taxon>Agaricomycetes</taxon>
        <taxon>Polyporales</taxon>
        <taxon>Polyporaceae</taxon>
        <taxon>Trametes</taxon>
    </lineage>
</organism>
<feature type="region of interest" description="Disordered" evidence="1">
    <location>
        <begin position="17"/>
        <end position="52"/>
    </location>
</feature>
<name>A0AAD7U0I8_9APHY</name>
<proteinExistence type="predicted"/>
<comment type="caution">
    <text evidence="3">The sequence shown here is derived from an EMBL/GenBank/DDBJ whole genome shotgun (WGS) entry which is preliminary data.</text>
</comment>
<reference evidence="3" key="1">
    <citation type="submission" date="2022-11" db="EMBL/GenBank/DDBJ databases">
        <title>Genome Sequence of Cubamyces cubensis.</title>
        <authorList>
            <person name="Buettner E."/>
        </authorList>
    </citation>
    <scope>NUCLEOTIDE SEQUENCE</scope>
    <source>
        <strain evidence="3">MPL-01</strain>
    </source>
</reference>
<dbReference type="EMBL" id="JAPEVG010000028">
    <property type="protein sequence ID" value="KAJ8495054.1"/>
    <property type="molecule type" value="Genomic_DNA"/>
</dbReference>
<sequence>MQPSDIDDLSDQQLLELSKTAPRVHPDASPVRLTPGTVAKPSQDMDEDAPDAPEANALDLVFAETTIPVPRVRRVVKGQWDFLIVMDHIEGPTLAQVWPTLSVWRKLLTAFTLRRYIRQLRRLKAPAGTPPGPLSRQAQGPVARTCESPVFGQVQSHRGPFASYAELTAFFNERHHRALDAQGVPKEDPARQDLFDDSGPLVLTHQDLNLRNIIVGEEGRLYIIDWAWSGYYPPWFEYVAMKRQNEDEPISGTDDELWKALIPFICGPYFKQERWLLRVSQALYFI</sequence>
<evidence type="ECO:0000313" key="3">
    <source>
        <dbReference type="EMBL" id="KAJ8495054.1"/>
    </source>
</evidence>
<dbReference type="InterPro" id="IPR011009">
    <property type="entry name" value="Kinase-like_dom_sf"/>
</dbReference>
<dbReference type="Proteomes" id="UP001215151">
    <property type="component" value="Unassembled WGS sequence"/>
</dbReference>
<dbReference type="Pfam" id="PF01636">
    <property type="entry name" value="APH"/>
    <property type="match status" value="1"/>
</dbReference>
<protein>
    <recommendedName>
        <fullName evidence="2">Aminoglycoside phosphotransferase domain-containing protein</fullName>
    </recommendedName>
</protein>
<dbReference type="SUPFAM" id="SSF56112">
    <property type="entry name" value="Protein kinase-like (PK-like)"/>
    <property type="match status" value="1"/>
</dbReference>
<dbReference type="PANTHER" id="PTHR21310">
    <property type="entry name" value="AMINOGLYCOSIDE PHOSPHOTRANSFERASE-RELATED-RELATED"/>
    <property type="match status" value="1"/>
</dbReference>
<accession>A0AAD7U0I8</accession>
<gene>
    <name evidence="3" type="ORF">ONZ51_g1932</name>
</gene>
<dbReference type="Gene3D" id="3.90.1200.10">
    <property type="match status" value="1"/>
</dbReference>
<evidence type="ECO:0000256" key="1">
    <source>
        <dbReference type="SAM" id="MobiDB-lite"/>
    </source>
</evidence>
<dbReference type="InterPro" id="IPR051678">
    <property type="entry name" value="AGP_Transferase"/>
</dbReference>
<dbReference type="InterPro" id="IPR002575">
    <property type="entry name" value="Aminoglycoside_PTrfase"/>
</dbReference>
<dbReference type="AlphaFoldDB" id="A0AAD7U0I8"/>
<evidence type="ECO:0000259" key="2">
    <source>
        <dbReference type="Pfam" id="PF01636"/>
    </source>
</evidence>
<dbReference type="PANTHER" id="PTHR21310:SF39">
    <property type="entry name" value="AMINOGLYCOSIDE PHOSPHOTRANSFERASE DOMAIN-CONTAINING PROTEIN"/>
    <property type="match status" value="1"/>
</dbReference>
<evidence type="ECO:0000313" key="4">
    <source>
        <dbReference type="Proteomes" id="UP001215151"/>
    </source>
</evidence>
<keyword evidence="4" id="KW-1185">Reference proteome</keyword>
<feature type="domain" description="Aminoglycoside phosphotransferase" evidence="2">
    <location>
        <begin position="47"/>
        <end position="241"/>
    </location>
</feature>